<protein>
    <submittedName>
        <fullName evidence="2">AraC family transcriptional regulator</fullName>
    </submittedName>
</protein>
<dbReference type="Pfam" id="PF14526">
    <property type="entry name" value="Cass2"/>
    <property type="match status" value="1"/>
</dbReference>
<dbReference type="PANTHER" id="PTHR36444">
    <property type="entry name" value="TRANSCRIPTIONAL REGULATOR PROTEIN YOBU-RELATED"/>
    <property type="match status" value="1"/>
</dbReference>
<gene>
    <name evidence="2" type="ORF">IP98_02605</name>
</gene>
<feature type="domain" description="AraC effector-binding" evidence="1">
    <location>
        <begin position="1"/>
        <end position="156"/>
    </location>
</feature>
<dbReference type="OrthoDB" id="8560232at2"/>
<dbReference type="STRING" id="1341154.FCR2A7T_18520"/>
<dbReference type="PANTHER" id="PTHR36444:SF2">
    <property type="entry name" value="TRANSCRIPTIONAL REGULATOR PROTEIN YOBU-RELATED"/>
    <property type="match status" value="1"/>
</dbReference>
<dbReference type="RefSeq" id="WP_023570972.1">
    <property type="nucleotide sequence ID" value="NZ_AVBI01000016.1"/>
</dbReference>
<dbReference type="Gene3D" id="3.20.80.10">
    <property type="entry name" value="Regulatory factor, effector binding domain"/>
    <property type="match status" value="1"/>
</dbReference>
<dbReference type="EMBL" id="VLKQ01000013">
    <property type="protein sequence ID" value="TWI09249.1"/>
    <property type="molecule type" value="Genomic_DNA"/>
</dbReference>
<dbReference type="SMART" id="SM00871">
    <property type="entry name" value="AraC_E_bind"/>
    <property type="match status" value="1"/>
</dbReference>
<proteinExistence type="predicted"/>
<evidence type="ECO:0000313" key="3">
    <source>
        <dbReference type="Proteomes" id="UP000319848"/>
    </source>
</evidence>
<dbReference type="AlphaFoldDB" id="V6S5Q4"/>
<sequence>MKPRIKLLSEKKLIGMQTIMSLTDNKTMELWQNFMPKRKDIKRAVNSNLYSIQHYDDLYFKDFNPNASFEKWAAIEVTDFKIIPKDMQTFTIPTGLYAVFEYKGLSSDNSIFHYIFAEWLPNSEYHLDHRPHFEILGEKYKNNDPNSEEEIWIPIKPRT</sequence>
<reference evidence="2 3" key="1">
    <citation type="journal article" date="2015" name="Stand. Genomic Sci.">
        <title>Genomic Encyclopedia of Bacterial and Archaeal Type Strains, Phase III: the genomes of soil and plant-associated and newly described type strains.</title>
        <authorList>
            <person name="Whitman W.B."/>
            <person name="Woyke T."/>
            <person name="Klenk H.P."/>
            <person name="Zhou Y."/>
            <person name="Lilburn T.G."/>
            <person name="Beck B.J."/>
            <person name="De Vos P."/>
            <person name="Vandamme P."/>
            <person name="Eisen J.A."/>
            <person name="Garrity G."/>
            <person name="Hugenholtz P."/>
            <person name="Kyrpides N.C."/>
        </authorList>
    </citation>
    <scope>NUCLEOTIDE SEQUENCE [LARGE SCALE GENOMIC DNA]</scope>
    <source>
        <strain evidence="2 3">CGMCC 1.7270</strain>
    </source>
</reference>
<dbReference type="InterPro" id="IPR011256">
    <property type="entry name" value="Reg_factor_effector_dom_sf"/>
</dbReference>
<evidence type="ECO:0000313" key="2">
    <source>
        <dbReference type="EMBL" id="TWI09249.1"/>
    </source>
</evidence>
<organism evidence="2 3">
    <name type="scientific">Flavobacterium cauense R2A-7</name>
    <dbReference type="NCBI Taxonomy" id="1341154"/>
    <lineage>
        <taxon>Bacteria</taxon>
        <taxon>Pseudomonadati</taxon>
        <taxon>Bacteroidota</taxon>
        <taxon>Flavobacteriia</taxon>
        <taxon>Flavobacteriales</taxon>
        <taxon>Flavobacteriaceae</taxon>
        <taxon>Flavobacterium</taxon>
    </lineage>
</organism>
<evidence type="ECO:0000259" key="1">
    <source>
        <dbReference type="SMART" id="SM00871"/>
    </source>
</evidence>
<keyword evidence="3" id="KW-1185">Reference proteome</keyword>
<accession>V6S5Q4</accession>
<dbReference type="InterPro" id="IPR010499">
    <property type="entry name" value="AraC_E-bd"/>
</dbReference>
<dbReference type="InterPro" id="IPR029441">
    <property type="entry name" value="Cass2"/>
</dbReference>
<dbReference type="SUPFAM" id="SSF55136">
    <property type="entry name" value="Probable bacterial effector-binding domain"/>
    <property type="match status" value="1"/>
</dbReference>
<dbReference type="Proteomes" id="UP000319848">
    <property type="component" value="Unassembled WGS sequence"/>
</dbReference>
<comment type="caution">
    <text evidence="2">The sequence shown here is derived from an EMBL/GenBank/DDBJ whole genome shotgun (WGS) entry which is preliminary data.</text>
</comment>
<dbReference type="InterPro" id="IPR053182">
    <property type="entry name" value="YobU-like_regulator"/>
</dbReference>
<name>V6S5Q4_9FLAO</name>